<keyword evidence="1" id="KW-0808">Transferase</keyword>
<dbReference type="AlphaFoldDB" id="A0A7S1ABR0"/>
<name>A0A7S1ABR0_NOCSC</name>
<dbReference type="GO" id="GO:0003950">
    <property type="term" value="F:NAD+ poly-ADP-ribosyltransferase activity"/>
    <property type="evidence" value="ECO:0007669"/>
    <property type="project" value="UniProtKB-UniRule"/>
</dbReference>
<reference evidence="4" key="1">
    <citation type="submission" date="2021-01" db="EMBL/GenBank/DDBJ databases">
        <authorList>
            <person name="Corre E."/>
            <person name="Pelletier E."/>
            <person name="Niang G."/>
            <person name="Scheremetjew M."/>
            <person name="Finn R."/>
            <person name="Kale V."/>
            <person name="Holt S."/>
            <person name="Cochrane G."/>
            <person name="Meng A."/>
            <person name="Brown T."/>
            <person name="Cohen L."/>
        </authorList>
    </citation>
    <scope>NUCLEOTIDE SEQUENCE</scope>
</reference>
<evidence type="ECO:0000259" key="3">
    <source>
        <dbReference type="PROSITE" id="PS51059"/>
    </source>
</evidence>
<accession>A0A7S1ABR0</accession>
<evidence type="ECO:0000256" key="1">
    <source>
        <dbReference type="RuleBase" id="RU362114"/>
    </source>
</evidence>
<dbReference type="GO" id="GO:1990404">
    <property type="term" value="F:NAD+-protein mono-ADP-ribosyltransferase activity"/>
    <property type="evidence" value="ECO:0007669"/>
    <property type="project" value="TreeGrafter"/>
</dbReference>
<dbReference type="SUPFAM" id="SSF56399">
    <property type="entry name" value="ADP-ribosylation"/>
    <property type="match status" value="1"/>
</dbReference>
<feature type="compositionally biased region" description="Low complexity" evidence="2">
    <location>
        <begin position="22"/>
        <end position="40"/>
    </location>
</feature>
<feature type="domain" description="PARP catalytic" evidence="3">
    <location>
        <begin position="479"/>
        <end position="706"/>
    </location>
</feature>
<dbReference type="PROSITE" id="PS51059">
    <property type="entry name" value="PARP_CATALYTIC"/>
    <property type="match status" value="1"/>
</dbReference>
<dbReference type="EC" id="2.4.2.-" evidence="1"/>
<feature type="compositionally biased region" description="Low complexity" evidence="2">
    <location>
        <begin position="65"/>
        <end position="77"/>
    </location>
</feature>
<dbReference type="InterPro" id="IPR012317">
    <property type="entry name" value="Poly(ADP-ribose)pol_cat_dom"/>
</dbReference>
<proteinExistence type="predicted"/>
<dbReference type="GO" id="GO:0005634">
    <property type="term" value="C:nucleus"/>
    <property type="evidence" value="ECO:0007669"/>
    <property type="project" value="TreeGrafter"/>
</dbReference>
<protein>
    <recommendedName>
        <fullName evidence="1">Poly [ADP-ribose] polymerase</fullName>
        <shortName evidence="1">PARP</shortName>
        <ecNumber evidence="1">2.4.2.-</ecNumber>
    </recommendedName>
</protein>
<evidence type="ECO:0000256" key="2">
    <source>
        <dbReference type="SAM" id="MobiDB-lite"/>
    </source>
</evidence>
<gene>
    <name evidence="4" type="ORF">NSCI0253_LOCUS22537</name>
</gene>
<evidence type="ECO:0000313" key="4">
    <source>
        <dbReference type="EMBL" id="CAD8848187.1"/>
    </source>
</evidence>
<keyword evidence="1" id="KW-0328">Glycosyltransferase</keyword>
<keyword evidence="1" id="KW-0520">NAD</keyword>
<dbReference type="EMBL" id="HBFQ01032042">
    <property type="protein sequence ID" value="CAD8848187.1"/>
    <property type="molecule type" value="Transcribed_RNA"/>
</dbReference>
<dbReference type="Pfam" id="PF00644">
    <property type="entry name" value="PARP"/>
    <property type="match status" value="1"/>
</dbReference>
<dbReference type="PANTHER" id="PTHR45740">
    <property type="entry name" value="POLY [ADP-RIBOSE] POLYMERASE"/>
    <property type="match status" value="1"/>
</dbReference>
<organism evidence="4">
    <name type="scientific">Noctiluca scintillans</name>
    <name type="common">Sea sparkle</name>
    <name type="synonym">Red tide dinoflagellate</name>
    <dbReference type="NCBI Taxonomy" id="2966"/>
    <lineage>
        <taxon>Eukaryota</taxon>
        <taxon>Sar</taxon>
        <taxon>Alveolata</taxon>
        <taxon>Dinophyceae</taxon>
        <taxon>Noctilucales</taxon>
        <taxon>Noctilucaceae</taxon>
        <taxon>Noctiluca</taxon>
    </lineage>
</organism>
<dbReference type="PANTHER" id="PTHR45740:SF2">
    <property type="entry name" value="POLY [ADP-RIBOSE] POLYMERASE"/>
    <property type="match status" value="1"/>
</dbReference>
<dbReference type="Gene3D" id="3.90.228.10">
    <property type="match status" value="1"/>
</dbReference>
<dbReference type="InterPro" id="IPR051712">
    <property type="entry name" value="ARTD-AVP"/>
</dbReference>
<sequence length="706" mass="76787">MQSSYSGAPRQQHRVLESSRITHATSPTASPTYSATGSTGLSHQPSFGLSEPPRGHAQGQHAYFARAQPQQQQPQPRQHSDRQVEHCTVTKPIPVTAQSVLYEPIQFVGEPPDTGRSAPAAPVSHTSVVEHEVLVSGVSKRSSPSTGKVIACPSGHALTWKVGSGTLFSREHVCRDCGAKLPAGEARFSCKLCHFDLCSRCHESRSSQSWTEGDGTVGCQVGLRYRVVENPTLLQSRLEVDSPIVVSLPGQNWIIIRQLQEFRITGVGPPVLRALVSVATDAAGNTFASEPTGWLTCHDSQGMSLLDTGPTKPKELVKKVGHGGLALVSAVLGHRVAEVVHDKSGELGEMSSKFLSEKVVVPAKQLVSDQLGEALKANDDGLVTKLLDSALESAVMDSGVTPPMVIRAAHRVAVKELSAAILSRDEKELKGAMVMAGRLGASATPEYQEAVRAFREMRRLPPGWEMLAPKPGGLMVGRSPQDERMVNLFQTIFDQTHRKVHTRDRRGQPVPEKLLVRSVVEVQNADKWTDYSIRHEHIRQELSAAGGVALVDVKTDHALPAGHELIGPELDRSVNEVYLFHGTHATSADKIADTSFSINLSGSRAGSLYGRGIYFAENASKSDEYCSPDKTTGSCMMLFCRVLLGRPYTTAEVDPDPRLCEATCIKGDRHALIGDRVKARGTFREFVIFDEDQAYPHFLVTYSRVF</sequence>
<feature type="region of interest" description="Disordered" evidence="2">
    <location>
        <begin position="1"/>
        <end position="84"/>
    </location>
</feature>